<evidence type="ECO:0000256" key="4">
    <source>
        <dbReference type="ARBA" id="ARBA00023049"/>
    </source>
</evidence>
<dbReference type="Gene3D" id="3.40.350.10">
    <property type="entry name" value="Creatinase/prolidase N-terminal domain"/>
    <property type="match status" value="1"/>
</dbReference>
<dbReference type="GO" id="GO:0008237">
    <property type="term" value="F:metallopeptidase activity"/>
    <property type="evidence" value="ECO:0007669"/>
    <property type="project" value="UniProtKB-KW"/>
</dbReference>
<feature type="domain" description="Creatinase N-terminal" evidence="7">
    <location>
        <begin position="40"/>
        <end position="174"/>
    </location>
</feature>
<evidence type="ECO:0000256" key="5">
    <source>
        <dbReference type="RuleBase" id="RU000590"/>
    </source>
</evidence>
<dbReference type="InterPro" id="IPR000994">
    <property type="entry name" value="Pept_M24"/>
</dbReference>
<dbReference type="InterPro" id="IPR036005">
    <property type="entry name" value="Creatinase/aminopeptidase-like"/>
</dbReference>
<evidence type="ECO:0000259" key="7">
    <source>
        <dbReference type="Pfam" id="PF01321"/>
    </source>
</evidence>
<evidence type="ECO:0000313" key="8">
    <source>
        <dbReference type="EMBL" id="TDP11657.1"/>
    </source>
</evidence>
<dbReference type="GO" id="GO:0046872">
    <property type="term" value="F:metal ion binding"/>
    <property type="evidence" value="ECO:0007669"/>
    <property type="project" value="UniProtKB-KW"/>
</dbReference>
<dbReference type="Pfam" id="PF00557">
    <property type="entry name" value="Peptidase_M24"/>
    <property type="match status" value="1"/>
</dbReference>
<dbReference type="InterPro" id="IPR050659">
    <property type="entry name" value="Peptidase_M24B"/>
</dbReference>
<keyword evidence="3" id="KW-0378">Hydrolase</keyword>
<accession>A0A4R6N8V2</accession>
<dbReference type="Pfam" id="PF01321">
    <property type="entry name" value="Creatinase_N"/>
    <property type="match status" value="1"/>
</dbReference>
<dbReference type="EMBL" id="SNXE01000002">
    <property type="protein sequence ID" value="TDP11657.1"/>
    <property type="molecule type" value="Genomic_DNA"/>
</dbReference>
<dbReference type="SUPFAM" id="SSF53092">
    <property type="entry name" value="Creatinase/prolidase N-terminal domain"/>
    <property type="match status" value="1"/>
</dbReference>
<reference evidence="8 9" key="1">
    <citation type="submission" date="2019-03" db="EMBL/GenBank/DDBJ databases">
        <title>Genomic Encyclopedia of Type Strains, Phase IV (KMG-IV): sequencing the most valuable type-strain genomes for metagenomic binning, comparative biology and taxonomic classification.</title>
        <authorList>
            <person name="Goeker M."/>
        </authorList>
    </citation>
    <scope>NUCLEOTIDE SEQUENCE [LARGE SCALE GENOMIC DNA]</scope>
    <source>
        <strain evidence="8 9">DSM 25082</strain>
    </source>
</reference>
<keyword evidence="2 5" id="KW-0479">Metal-binding</keyword>
<dbReference type="GO" id="GO:0006508">
    <property type="term" value="P:proteolysis"/>
    <property type="evidence" value="ECO:0007669"/>
    <property type="project" value="UniProtKB-KW"/>
</dbReference>
<comment type="caution">
    <text evidence="8">The sequence shown here is derived from an EMBL/GenBank/DDBJ whole genome shotgun (WGS) entry which is preliminary data.</text>
</comment>
<sequence length="414" mass="44779">MQEIEMALGVGRCTAQEALDGLSPMLGELPDIQPAEYLARQARVQALMRAQGVSALVLHAGANLRYFSGLVWSASERFVGAVLPAEGALRYVAPWFELGTVNDLLQIAGPVHSWHEHENAYACVHAALAAAGVEQGRVALDENLPYFMVDGLQRSAPAQMQLFSAAELTAACRMHKSEHELALMQRAFDMTLAVQRATASMLREDISTQEVAEFIDAAHRRVGAKGSSFVIVLFGEASSYPHGVKHVQHLRTGDVVLIDTGCYVHGYTSDLTRSYVYGTPSARVREIWSLEKRAQAAAFQAARLGAPCSAVDAAARACLESAGLGPGYSLPGLPHRTGHGIGLSIHERPYLVASDHTPLAPGMCFSNEPMIVLPGEFGIRLEDHFYMTEHGPRWFTPPSRSLDDPFGLAPPDLG</sequence>
<keyword evidence="4" id="KW-0482">Metalloprotease</keyword>
<gene>
    <name evidence="8" type="ORF">DFR39_10228</name>
</gene>
<evidence type="ECO:0000259" key="6">
    <source>
        <dbReference type="Pfam" id="PF00557"/>
    </source>
</evidence>
<evidence type="ECO:0000256" key="2">
    <source>
        <dbReference type="ARBA" id="ARBA00022723"/>
    </source>
</evidence>
<name>A0A4R6N8V2_9BURK</name>
<evidence type="ECO:0000256" key="3">
    <source>
        <dbReference type="ARBA" id="ARBA00022801"/>
    </source>
</evidence>
<keyword evidence="1" id="KW-0645">Protease</keyword>
<organism evidence="8 9">
    <name type="scientific">Roseateles asaccharophilus</name>
    <dbReference type="NCBI Taxonomy" id="582607"/>
    <lineage>
        <taxon>Bacteria</taxon>
        <taxon>Pseudomonadati</taxon>
        <taxon>Pseudomonadota</taxon>
        <taxon>Betaproteobacteria</taxon>
        <taxon>Burkholderiales</taxon>
        <taxon>Sphaerotilaceae</taxon>
        <taxon>Roseateles</taxon>
    </lineage>
</organism>
<dbReference type="Proteomes" id="UP000295357">
    <property type="component" value="Unassembled WGS sequence"/>
</dbReference>
<comment type="similarity">
    <text evidence="5">Belongs to the peptidase M24B family.</text>
</comment>
<dbReference type="InterPro" id="IPR029149">
    <property type="entry name" value="Creatin/AminoP/Spt16_N"/>
</dbReference>
<evidence type="ECO:0000256" key="1">
    <source>
        <dbReference type="ARBA" id="ARBA00022670"/>
    </source>
</evidence>
<dbReference type="PANTHER" id="PTHR46112">
    <property type="entry name" value="AMINOPEPTIDASE"/>
    <property type="match status" value="1"/>
</dbReference>
<dbReference type="PANTHER" id="PTHR46112:SF3">
    <property type="entry name" value="AMINOPEPTIDASE YPDF"/>
    <property type="match status" value="1"/>
</dbReference>
<dbReference type="Gene3D" id="3.90.230.10">
    <property type="entry name" value="Creatinase/methionine aminopeptidase superfamily"/>
    <property type="match status" value="1"/>
</dbReference>
<keyword evidence="9" id="KW-1185">Reference proteome</keyword>
<dbReference type="InterPro" id="IPR001131">
    <property type="entry name" value="Peptidase_M24B_aminopep-P_CS"/>
</dbReference>
<proteinExistence type="inferred from homology"/>
<dbReference type="InterPro" id="IPR000587">
    <property type="entry name" value="Creatinase_N"/>
</dbReference>
<protein>
    <submittedName>
        <fullName evidence="8">Xaa-Pro dipeptidase</fullName>
    </submittedName>
</protein>
<feature type="domain" description="Peptidase M24" evidence="6">
    <location>
        <begin position="183"/>
        <end position="389"/>
    </location>
</feature>
<dbReference type="PROSITE" id="PS00491">
    <property type="entry name" value="PROLINE_PEPTIDASE"/>
    <property type="match status" value="1"/>
</dbReference>
<dbReference type="AlphaFoldDB" id="A0A4R6N8V2"/>
<dbReference type="SUPFAM" id="SSF55920">
    <property type="entry name" value="Creatinase/aminopeptidase"/>
    <property type="match status" value="1"/>
</dbReference>
<evidence type="ECO:0000313" key="9">
    <source>
        <dbReference type="Proteomes" id="UP000295357"/>
    </source>
</evidence>